<feature type="non-terminal residue" evidence="2">
    <location>
        <position position="320"/>
    </location>
</feature>
<accession>A0AAU9RW33</accession>
<dbReference type="GO" id="GO:0005777">
    <property type="term" value="C:peroxisome"/>
    <property type="evidence" value="ECO:0007669"/>
    <property type="project" value="InterPro"/>
</dbReference>
<organism evidence="2 3">
    <name type="scientific">Thlaspi arvense</name>
    <name type="common">Field penny-cress</name>
    <dbReference type="NCBI Taxonomy" id="13288"/>
    <lineage>
        <taxon>Eukaryota</taxon>
        <taxon>Viridiplantae</taxon>
        <taxon>Streptophyta</taxon>
        <taxon>Embryophyta</taxon>
        <taxon>Tracheophyta</taxon>
        <taxon>Spermatophyta</taxon>
        <taxon>Magnoliopsida</taxon>
        <taxon>eudicotyledons</taxon>
        <taxon>Gunneridae</taxon>
        <taxon>Pentapetalae</taxon>
        <taxon>rosids</taxon>
        <taxon>malvids</taxon>
        <taxon>Brassicales</taxon>
        <taxon>Brassicaceae</taxon>
        <taxon>Thlaspideae</taxon>
        <taxon>Thlaspi</taxon>
    </lineage>
</organism>
<dbReference type="PANTHER" id="PTHR14379:SF3">
    <property type="entry name" value="MEIOSIS REGULATOR AND MRNA STABILITY FACTOR 1"/>
    <property type="match status" value="1"/>
</dbReference>
<dbReference type="GO" id="GO:0004540">
    <property type="term" value="F:RNA nuclease activity"/>
    <property type="evidence" value="ECO:0007669"/>
    <property type="project" value="InterPro"/>
</dbReference>
<evidence type="ECO:0000313" key="2">
    <source>
        <dbReference type="EMBL" id="CAH2047972.1"/>
    </source>
</evidence>
<evidence type="ECO:0000313" key="3">
    <source>
        <dbReference type="Proteomes" id="UP000836841"/>
    </source>
</evidence>
<proteinExistence type="predicted"/>
<dbReference type="AlphaFoldDB" id="A0AAU9RW33"/>
<dbReference type="Pfam" id="PF01936">
    <property type="entry name" value="NYN"/>
    <property type="match status" value="1"/>
</dbReference>
<dbReference type="InterPro" id="IPR024768">
    <property type="entry name" value="Marf1"/>
</dbReference>
<dbReference type="PANTHER" id="PTHR14379">
    <property type="entry name" value="LIMKAIN B LKAP"/>
    <property type="match status" value="1"/>
</dbReference>
<protein>
    <recommendedName>
        <fullName evidence="1">NYN domain-containing protein</fullName>
    </recommendedName>
</protein>
<feature type="domain" description="NYN" evidence="1">
    <location>
        <begin position="157"/>
        <end position="286"/>
    </location>
</feature>
<evidence type="ECO:0000259" key="1">
    <source>
        <dbReference type="Pfam" id="PF01936"/>
    </source>
</evidence>
<dbReference type="EMBL" id="OU466858">
    <property type="protein sequence ID" value="CAH2047972.1"/>
    <property type="molecule type" value="Genomic_DNA"/>
</dbReference>
<dbReference type="InterPro" id="IPR021139">
    <property type="entry name" value="NYN"/>
</dbReference>
<dbReference type="CDD" id="cd10910">
    <property type="entry name" value="PIN_limkain_b1_N_like"/>
    <property type="match status" value="2"/>
</dbReference>
<name>A0AAU9RW33_THLAR</name>
<keyword evidence="3" id="KW-1185">Reference proteome</keyword>
<sequence length="320" mass="35318">IAEHQYERAKTIVLWDTKECKIPYGLDAGDVSKNIKTALEHTGYTGRVSIMATGDAKDDFCCHEISLNHFPAGERDARLKKVIADLMEDPAPWNLLLIVKDIPVDVGVAVDSENCNLLVATPEYPSGLLLCMASCSRLTLVGVKFSQLCAPFAAAKTDVFWDIDDCPIPDDLDPEMISQNIRSALKDKAYLGEVSISAYGDTNQIQGEFCSAGITPIHVPAGETSARVRIMVKLVGWALDNPGSNLMLIVQDISRNSAYMEALHFVRRRNCKLLIAQPQDASGHLLRMVSTEWRWSSLSYGGKPITQSERKSKVKDSVEY</sequence>
<dbReference type="GO" id="GO:0010468">
    <property type="term" value="P:regulation of gene expression"/>
    <property type="evidence" value="ECO:0007669"/>
    <property type="project" value="InterPro"/>
</dbReference>
<gene>
    <name evidence="2" type="ORF">TAV2_LOCUS5997</name>
</gene>
<reference evidence="2 3" key="1">
    <citation type="submission" date="2022-03" db="EMBL/GenBank/DDBJ databases">
        <authorList>
            <person name="Nunn A."/>
            <person name="Chopra R."/>
            <person name="Nunn A."/>
            <person name="Contreras Garrido A."/>
        </authorList>
    </citation>
    <scope>NUCLEOTIDE SEQUENCE [LARGE SCALE GENOMIC DNA]</scope>
</reference>
<dbReference type="Proteomes" id="UP000836841">
    <property type="component" value="Chromosome 2"/>
</dbReference>